<dbReference type="InterPro" id="IPR014729">
    <property type="entry name" value="Rossmann-like_a/b/a_fold"/>
</dbReference>
<dbReference type="PRINTS" id="PR01041">
    <property type="entry name" value="TRNASYNTHMET"/>
</dbReference>
<feature type="domain" description="Methionyl-tRNA synthetase anticodon-binding" evidence="11">
    <location>
        <begin position="378"/>
        <end position="504"/>
    </location>
</feature>
<evidence type="ECO:0000256" key="8">
    <source>
        <dbReference type="ARBA" id="ARBA00023146"/>
    </source>
</evidence>
<dbReference type="Gene3D" id="1.10.730.10">
    <property type="entry name" value="Isoleucyl-tRNA Synthetase, Domain 1"/>
    <property type="match status" value="1"/>
</dbReference>
<dbReference type="InterPro" id="IPR033911">
    <property type="entry name" value="MetRS_core"/>
</dbReference>
<dbReference type="OrthoDB" id="9810191at2"/>
<keyword evidence="7 9" id="KW-0648">Protein biosynthesis</keyword>
<evidence type="ECO:0000259" key="10">
    <source>
        <dbReference type="Pfam" id="PF09334"/>
    </source>
</evidence>
<dbReference type="EC" id="6.1.1.10" evidence="9"/>
<comment type="function">
    <text evidence="1 9">Is required not only for elongation of protein synthesis but also for the initiation of all mRNA translation through initiator tRNA(fMet) aminoacylation.</text>
</comment>
<evidence type="ECO:0000256" key="6">
    <source>
        <dbReference type="ARBA" id="ARBA00022840"/>
    </source>
</evidence>
<dbReference type="InterPro" id="IPR009080">
    <property type="entry name" value="tRNAsynth_Ia_anticodon-bd"/>
</dbReference>
<dbReference type="FunFam" id="2.170.220.10:FF:000002">
    <property type="entry name" value="Methionine--tRNA ligase"/>
    <property type="match status" value="1"/>
</dbReference>
<keyword evidence="4 9" id="KW-0436">Ligase</keyword>
<name>A0A4Y9ESX3_9SPHN</name>
<keyword evidence="5 9" id="KW-0547">Nucleotide-binding</keyword>
<evidence type="ECO:0000313" key="12">
    <source>
        <dbReference type="EMBL" id="TFU06319.1"/>
    </source>
</evidence>
<dbReference type="GO" id="GO:0004825">
    <property type="term" value="F:methionine-tRNA ligase activity"/>
    <property type="evidence" value="ECO:0007669"/>
    <property type="project" value="UniProtKB-UniRule"/>
</dbReference>
<dbReference type="PANTHER" id="PTHR43326">
    <property type="entry name" value="METHIONYL-TRNA SYNTHETASE"/>
    <property type="match status" value="1"/>
</dbReference>
<feature type="domain" description="Methionyl/Leucyl tRNA synthetase" evidence="10">
    <location>
        <begin position="7"/>
        <end position="366"/>
    </location>
</feature>
<keyword evidence="6 9" id="KW-0067">ATP-binding</keyword>
<dbReference type="SUPFAM" id="SSF47323">
    <property type="entry name" value="Anticodon-binding domain of a subclass of class I aminoacyl-tRNA synthetases"/>
    <property type="match status" value="1"/>
</dbReference>
<dbReference type="NCBIfam" id="NF008900">
    <property type="entry name" value="PRK12267.1"/>
    <property type="match status" value="1"/>
</dbReference>
<dbReference type="Pfam" id="PF09334">
    <property type="entry name" value="tRNA-synt_1g"/>
    <property type="match status" value="1"/>
</dbReference>
<dbReference type="InterPro" id="IPR014758">
    <property type="entry name" value="Met-tRNA_synth"/>
</dbReference>
<dbReference type="GO" id="GO:0006431">
    <property type="term" value="P:methionyl-tRNA aminoacylation"/>
    <property type="evidence" value="ECO:0007669"/>
    <property type="project" value="UniProtKB-UniRule"/>
</dbReference>
<dbReference type="PANTHER" id="PTHR43326:SF1">
    <property type="entry name" value="METHIONINE--TRNA LIGASE, MITOCHONDRIAL"/>
    <property type="match status" value="1"/>
</dbReference>
<dbReference type="InterPro" id="IPR015413">
    <property type="entry name" value="Methionyl/Leucyl_tRNA_Synth"/>
</dbReference>
<evidence type="ECO:0000256" key="7">
    <source>
        <dbReference type="ARBA" id="ARBA00022917"/>
    </source>
</evidence>
<dbReference type="CDD" id="cd00814">
    <property type="entry name" value="MetRS_core"/>
    <property type="match status" value="1"/>
</dbReference>
<evidence type="ECO:0000256" key="5">
    <source>
        <dbReference type="ARBA" id="ARBA00022741"/>
    </source>
</evidence>
<keyword evidence="3 9" id="KW-0963">Cytoplasm</keyword>
<reference evidence="12 13" key="1">
    <citation type="submission" date="2019-02" db="EMBL/GenBank/DDBJ databases">
        <title>Polymorphobacter sp. isolated from the lake at the Tibet of China.</title>
        <authorList>
            <person name="Li A."/>
        </authorList>
    </citation>
    <scope>NUCLEOTIDE SEQUENCE [LARGE SCALE GENOMIC DNA]</scope>
    <source>
        <strain evidence="12 13">DJ1R-1</strain>
    </source>
</reference>
<comment type="caution">
    <text evidence="12">The sequence shown here is derived from an EMBL/GenBank/DDBJ whole genome shotgun (WGS) entry which is preliminary data.</text>
</comment>
<dbReference type="Gene3D" id="3.40.50.620">
    <property type="entry name" value="HUPs"/>
    <property type="match status" value="1"/>
</dbReference>
<comment type="subunit">
    <text evidence="9">Monomer.</text>
</comment>
<comment type="catalytic activity">
    <reaction evidence="9">
        <text>tRNA(Met) + L-methionine + ATP = L-methionyl-tRNA(Met) + AMP + diphosphate</text>
        <dbReference type="Rhea" id="RHEA:13481"/>
        <dbReference type="Rhea" id="RHEA-COMP:9667"/>
        <dbReference type="Rhea" id="RHEA-COMP:9698"/>
        <dbReference type="ChEBI" id="CHEBI:30616"/>
        <dbReference type="ChEBI" id="CHEBI:33019"/>
        <dbReference type="ChEBI" id="CHEBI:57844"/>
        <dbReference type="ChEBI" id="CHEBI:78442"/>
        <dbReference type="ChEBI" id="CHEBI:78530"/>
        <dbReference type="ChEBI" id="CHEBI:456215"/>
        <dbReference type="EC" id="6.1.1.10"/>
    </reaction>
</comment>
<evidence type="ECO:0000256" key="1">
    <source>
        <dbReference type="ARBA" id="ARBA00003314"/>
    </source>
</evidence>
<evidence type="ECO:0000256" key="2">
    <source>
        <dbReference type="ARBA" id="ARBA00004496"/>
    </source>
</evidence>
<dbReference type="InterPro" id="IPR023457">
    <property type="entry name" value="Met-tRNA_synth_2"/>
</dbReference>
<dbReference type="Pfam" id="PF19303">
    <property type="entry name" value="Anticodon_3"/>
    <property type="match status" value="1"/>
</dbReference>
<organism evidence="12 13">
    <name type="scientific">Glacieibacterium arshaanense</name>
    <dbReference type="NCBI Taxonomy" id="2511025"/>
    <lineage>
        <taxon>Bacteria</taxon>
        <taxon>Pseudomonadati</taxon>
        <taxon>Pseudomonadota</taxon>
        <taxon>Alphaproteobacteria</taxon>
        <taxon>Sphingomonadales</taxon>
        <taxon>Sphingosinicellaceae</taxon>
        <taxon>Glacieibacterium</taxon>
    </lineage>
</organism>
<evidence type="ECO:0000256" key="9">
    <source>
        <dbReference type="HAMAP-Rule" id="MF_01228"/>
    </source>
</evidence>
<dbReference type="GO" id="GO:0005524">
    <property type="term" value="F:ATP binding"/>
    <property type="evidence" value="ECO:0007669"/>
    <property type="project" value="UniProtKB-UniRule"/>
</dbReference>
<protein>
    <recommendedName>
        <fullName evidence="9">Methionine--tRNA ligase</fullName>
        <ecNumber evidence="9">6.1.1.10</ecNumber>
    </recommendedName>
    <alternativeName>
        <fullName evidence="9">Methionyl-tRNA synthetase</fullName>
        <shortName evidence="9">MetRS</shortName>
    </alternativeName>
</protein>
<evidence type="ECO:0000256" key="4">
    <source>
        <dbReference type="ARBA" id="ARBA00022598"/>
    </source>
</evidence>
<keyword evidence="13" id="KW-1185">Reference proteome</keyword>
<dbReference type="EMBL" id="SIHO01000001">
    <property type="protein sequence ID" value="TFU06319.1"/>
    <property type="molecule type" value="Genomic_DNA"/>
</dbReference>
<proteinExistence type="inferred from homology"/>
<dbReference type="RefSeq" id="WP_135245042.1">
    <property type="nucleotide sequence ID" value="NZ_SIHO01000001.1"/>
</dbReference>
<accession>A0A4Y9ESX3</accession>
<dbReference type="GO" id="GO:0005737">
    <property type="term" value="C:cytoplasm"/>
    <property type="evidence" value="ECO:0007669"/>
    <property type="project" value="UniProtKB-SubCell"/>
</dbReference>
<comment type="subcellular location">
    <subcellularLocation>
        <location evidence="2 9">Cytoplasm</location>
    </subcellularLocation>
</comment>
<dbReference type="AlphaFoldDB" id="A0A4Y9ESX3"/>
<comment type="similarity">
    <text evidence="9">Belongs to the class-I aminoacyl-tRNA synthetase family. MetG type 2B subfamily.</text>
</comment>
<evidence type="ECO:0000259" key="11">
    <source>
        <dbReference type="Pfam" id="PF19303"/>
    </source>
</evidence>
<dbReference type="NCBIfam" id="TIGR00398">
    <property type="entry name" value="metG"/>
    <property type="match status" value="1"/>
</dbReference>
<gene>
    <name evidence="9" type="primary">metG</name>
    <name evidence="12" type="ORF">EUV02_04815</name>
</gene>
<dbReference type="CDD" id="cd07957">
    <property type="entry name" value="Anticodon_Ia_Met"/>
    <property type="match status" value="1"/>
</dbReference>
<sequence>MTNKNNFYVTTAISYPNGRPHMGHAYEVIATDAIARFHRLRGENVRFVTGTDEHGLKIAQAARTADVTPRAYVDGMVQHFHAMAAKLNISQDRFIRTTDADHVASCQALWRAMVANGDIYLDRYEGWYSVRDEAYYDDSELVEGQGASGDTVRLSPQGTEVEWTVEESWFFRLSAYQERLLAHYDAYPEFIQPSSRFNEMRAFVAGGLRDLSISRTSFDWGIPVPDSPGHVMYVWVDALANYLTAVGYPDGDYREWWPADLHVIGKDVVRFHTIYWPAFLMSAQLALPKTVFGHGFILNRGEKMSKSLGNVVEPVALADAFGVDQLRWFLLRDVAFGDDGNYSHEAIAERTNADLANGIGNLAQRSLSMVAKNCDAKMPATDTGGEAEAVLEQALVQHSKGYFSSMAVLQLHRALENVMAMVAAANLYFADSAPWALAKTDPVRMAAVLATTLEAVRRIAILVQPVMPASSAALLDQLGVSPEARGFDALDVQVAAGTPLPAPAGVFPRWVEPKAG</sequence>
<dbReference type="Gene3D" id="2.170.220.10">
    <property type="match status" value="1"/>
</dbReference>
<comment type="caution">
    <text evidence="9">Lacks conserved residue(s) required for the propagation of feature annotation.</text>
</comment>
<evidence type="ECO:0000313" key="13">
    <source>
        <dbReference type="Proteomes" id="UP000297737"/>
    </source>
</evidence>
<feature type="short sequence motif" description="'KMSKS' region" evidence="9">
    <location>
        <begin position="303"/>
        <end position="307"/>
    </location>
</feature>
<dbReference type="PROSITE" id="PS00178">
    <property type="entry name" value="AA_TRNA_LIGASE_I"/>
    <property type="match status" value="1"/>
</dbReference>
<dbReference type="HAMAP" id="MF_01228">
    <property type="entry name" value="Met_tRNA_synth_type2"/>
    <property type="match status" value="1"/>
</dbReference>
<dbReference type="InterPro" id="IPR001412">
    <property type="entry name" value="aa-tRNA-synth_I_CS"/>
</dbReference>
<dbReference type="Proteomes" id="UP000297737">
    <property type="component" value="Unassembled WGS sequence"/>
</dbReference>
<keyword evidence="8 9" id="KW-0030">Aminoacyl-tRNA synthetase</keyword>
<dbReference type="SUPFAM" id="SSF52374">
    <property type="entry name" value="Nucleotidylyl transferase"/>
    <property type="match status" value="1"/>
</dbReference>
<dbReference type="InterPro" id="IPR041872">
    <property type="entry name" value="Anticodon_Met"/>
</dbReference>
<evidence type="ECO:0000256" key="3">
    <source>
        <dbReference type="ARBA" id="ARBA00022490"/>
    </source>
</evidence>